<dbReference type="EMBL" id="JOPB01000008">
    <property type="protein sequence ID" value="OUI78105.1"/>
    <property type="molecule type" value="Genomic_DNA"/>
</dbReference>
<feature type="binding site" evidence="13 14">
    <location>
        <position position="276"/>
    </location>
    <ligand>
        <name>[2Fe-2S] cluster</name>
        <dbReference type="ChEBI" id="CHEBI:190135"/>
    </ligand>
</feature>
<dbReference type="Proteomes" id="UP000194946">
    <property type="component" value="Unassembled WGS sequence"/>
</dbReference>
<evidence type="ECO:0000313" key="16">
    <source>
        <dbReference type="EMBL" id="OUI78105.1"/>
    </source>
</evidence>
<feature type="binding site" evidence="13 14">
    <location>
        <position position="69"/>
    </location>
    <ligand>
        <name>[4Fe-4S] cluster</name>
        <dbReference type="ChEBI" id="CHEBI:49883"/>
        <note>4Fe-4S-S-AdoMet</note>
    </ligand>
</feature>
<dbReference type="FunFam" id="3.20.20.70:FF:000011">
    <property type="entry name" value="Biotin synthase"/>
    <property type="match status" value="1"/>
</dbReference>
<dbReference type="InterPro" id="IPR007197">
    <property type="entry name" value="rSAM"/>
</dbReference>
<feature type="binding site" evidence="13 14">
    <location>
        <position position="204"/>
    </location>
    <ligand>
        <name>[2Fe-2S] cluster</name>
        <dbReference type="ChEBI" id="CHEBI:190135"/>
    </ligand>
</feature>
<dbReference type="GO" id="GO:0051537">
    <property type="term" value="F:2 iron, 2 sulfur cluster binding"/>
    <property type="evidence" value="ECO:0007669"/>
    <property type="project" value="UniProtKB-KW"/>
</dbReference>
<evidence type="ECO:0000256" key="3">
    <source>
        <dbReference type="ARBA" id="ARBA00012236"/>
    </source>
</evidence>
<protein>
    <recommendedName>
        <fullName evidence="3 13">Biotin synthase</fullName>
        <ecNumber evidence="3 13">2.8.1.6</ecNumber>
    </recommendedName>
</protein>
<comment type="cofactor">
    <cofactor evidence="13 14">
        <name>[4Fe-4S] cluster</name>
        <dbReference type="ChEBI" id="CHEBI:49883"/>
    </cofactor>
    <text evidence="13 14">Binds 1 [4Fe-4S] cluster. The cluster is coordinated with 3 cysteines and an exchangeable S-adenosyl-L-methionine.</text>
</comment>
<dbReference type="PIRSF" id="PIRSF001619">
    <property type="entry name" value="Biotin_synth"/>
    <property type="match status" value="1"/>
</dbReference>
<dbReference type="InterPro" id="IPR058240">
    <property type="entry name" value="rSAM_sf"/>
</dbReference>
<dbReference type="InterPro" id="IPR010722">
    <property type="entry name" value="BATS_dom"/>
</dbReference>
<evidence type="ECO:0000256" key="6">
    <source>
        <dbReference type="ARBA" id="ARBA00022691"/>
    </source>
</evidence>
<dbReference type="PANTHER" id="PTHR22976:SF2">
    <property type="entry name" value="BIOTIN SYNTHASE, MITOCHONDRIAL"/>
    <property type="match status" value="1"/>
</dbReference>
<accession>A0A251ZTX1</accession>
<feature type="binding site" evidence="13 14">
    <location>
        <position position="144"/>
    </location>
    <ligand>
        <name>[2Fe-2S] cluster</name>
        <dbReference type="ChEBI" id="CHEBI:190135"/>
    </ligand>
</feature>
<dbReference type="InterPro" id="IPR013785">
    <property type="entry name" value="Aldolase_TIM"/>
</dbReference>
<keyword evidence="10 13" id="KW-0408">Iron</keyword>
<dbReference type="SMART" id="SM00729">
    <property type="entry name" value="Elp3"/>
    <property type="match status" value="1"/>
</dbReference>
<keyword evidence="5 13" id="KW-0808">Transferase</keyword>
<evidence type="ECO:0000256" key="11">
    <source>
        <dbReference type="ARBA" id="ARBA00023014"/>
    </source>
</evidence>
<proteinExistence type="inferred from homology"/>
<feature type="binding site" evidence="13 14">
    <location>
        <position position="113"/>
    </location>
    <ligand>
        <name>[2Fe-2S] cluster</name>
        <dbReference type="ChEBI" id="CHEBI:190135"/>
    </ligand>
</feature>
<dbReference type="CDD" id="cd01335">
    <property type="entry name" value="Radical_SAM"/>
    <property type="match status" value="1"/>
</dbReference>
<keyword evidence="11 13" id="KW-0411">Iron-sulfur</keyword>
<evidence type="ECO:0000259" key="15">
    <source>
        <dbReference type="PROSITE" id="PS51918"/>
    </source>
</evidence>
<evidence type="ECO:0000256" key="5">
    <source>
        <dbReference type="ARBA" id="ARBA00022679"/>
    </source>
</evidence>
<dbReference type="HAMAP" id="MF_01694">
    <property type="entry name" value="BioB"/>
    <property type="match status" value="1"/>
</dbReference>
<dbReference type="GO" id="GO:0009102">
    <property type="term" value="P:biotin biosynthetic process"/>
    <property type="evidence" value="ECO:0007669"/>
    <property type="project" value="UniProtKB-UniRule"/>
</dbReference>
<comment type="pathway">
    <text evidence="1 13">Cofactor biosynthesis; biotin biosynthesis; biotin from 7,8-diaminononanoate: step 2/2.</text>
</comment>
<name>A0A251ZTX1_9PROT</name>
<keyword evidence="9 13" id="KW-0093">Biotin biosynthesis</keyword>
<dbReference type="PROSITE" id="PS51918">
    <property type="entry name" value="RADICAL_SAM"/>
    <property type="match status" value="1"/>
</dbReference>
<dbReference type="NCBIfam" id="TIGR00433">
    <property type="entry name" value="bioB"/>
    <property type="match status" value="1"/>
</dbReference>
<dbReference type="InterPro" id="IPR002684">
    <property type="entry name" value="Biotin_synth/BioAB"/>
</dbReference>
<organism evidence="16 17">
    <name type="scientific">Commensalibacter intestini</name>
    <dbReference type="NCBI Taxonomy" id="479936"/>
    <lineage>
        <taxon>Bacteria</taxon>
        <taxon>Pseudomonadati</taxon>
        <taxon>Pseudomonadota</taxon>
        <taxon>Alphaproteobacteria</taxon>
        <taxon>Acetobacterales</taxon>
        <taxon>Acetobacteraceae</taxon>
    </lineage>
</organism>
<dbReference type="SFLD" id="SFLDF00272">
    <property type="entry name" value="biotin_synthase"/>
    <property type="match status" value="1"/>
</dbReference>
<dbReference type="GO" id="GO:0051539">
    <property type="term" value="F:4 iron, 4 sulfur cluster binding"/>
    <property type="evidence" value="ECO:0007669"/>
    <property type="project" value="UniProtKB-KW"/>
</dbReference>
<dbReference type="Pfam" id="PF04055">
    <property type="entry name" value="Radical_SAM"/>
    <property type="match status" value="1"/>
</dbReference>
<dbReference type="GO" id="GO:0004076">
    <property type="term" value="F:biotin synthase activity"/>
    <property type="evidence" value="ECO:0007669"/>
    <property type="project" value="UniProtKB-UniRule"/>
</dbReference>
<evidence type="ECO:0000256" key="10">
    <source>
        <dbReference type="ARBA" id="ARBA00023004"/>
    </source>
</evidence>
<comment type="caution">
    <text evidence="16">The sequence shown here is derived from an EMBL/GenBank/DDBJ whole genome shotgun (WGS) entry which is preliminary data.</text>
</comment>
<dbReference type="SFLD" id="SFLDS00029">
    <property type="entry name" value="Radical_SAM"/>
    <property type="match status" value="1"/>
</dbReference>
<dbReference type="RefSeq" id="WP_008854801.1">
    <property type="nucleotide sequence ID" value="NZ_JOPB01000008.1"/>
</dbReference>
<dbReference type="PANTHER" id="PTHR22976">
    <property type="entry name" value="BIOTIN SYNTHASE"/>
    <property type="match status" value="1"/>
</dbReference>
<keyword evidence="4 13" id="KW-0004">4Fe-4S</keyword>
<evidence type="ECO:0000313" key="17">
    <source>
        <dbReference type="Proteomes" id="UP000194946"/>
    </source>
</evidence>
<sequence length="337" mass="37612">MFAQQISSPDLTTEEAFPIRHDWTKEEVVALFELPLPELMFRAQSAHRLYFDPTKIQVSTLLSIKSGGCPEDCAYCPQSARHEEKIKADRLMAVDEVLKKAREAKAEGATRFCMGAAWRSPKDHDLETVCAMIEGVKDLGLETCVTLGMLNLEQTLKLKKAGLDYYNHNLDTSEEHYEKIISTRTYQDRLDTLAFVRDAGIKVCCGGILGMNEQEVDRASMIKSLANLPKHPESVPINLLIRVKGTPLEDAETIDPLDFVRTIAVTRIVMPQSYVRLAAGRTEMSPEMQTLCYLAGVNSIFLGQRLLTCPNPEKSSDLTLFNKLGLQIADKMVEASA</sequence>
<evidence type="ECO:0000256" key="4">
    <source>
        <dbReference type="ARBA" id="ARBA00022485"/>
    </source>
</evidence>
<comment type="cofactor">
    <cofactor evidence="13">
        <name>[2Fe-2S] cluster</name>
        <dbReference type="ChEBI" id="CHEBI:190135"/>
    </cofactor>
    <text evidence="13">Binds 1 [2Fe-2S] cluster. The cluster is coordinated with 3 cysteines and 1 arginine.</text>
</comment>
<dbReference type="InterPro" id="IPR024177">
    <property type="entry name" value="Biotin_synthase"/>
</dbReference>
<keyword evidence="8 13" id="KW-0479">Metal-binding</keyword>
<comment type="cofactor">
    <cofactor evidence="14">
        <name>[2Fe-2S] cluster</name>
        <dbReference type="ChEBI" id="CHEBI:190135"/>
    </cofactor>
    <text evidence="14">Binds 1 [2Fe-2S] cluster. The cluster is coordinated with 3 cysteines and 1 arginine.</text>
</comment>
<keyword evidence="7 13" id="KW-0001">2Fe-2S</keyword>
<dbReference type="UniPathway" id="UPA00078">
    <property type="reaction ID" value="UER00162"/>
</dbReference>
<dbReference type="SMART" id="SM00876">
    <property type="entry name" value="BATS"/>
    <property type="match status" value="1"/>
</dbReference>
<dbReference type="SFLD" id="SFLDG01278">
    <property type="entry name" value="biotin_synthase_like"/>
    <property type="match status" value="1"/>
</dbReference>
<evidence type="ECO:0000256" key="9">
    <source>
        <dbReference type="ARBA" id="ARBA00022756"/>
    </source>
</evidence>
<evidence type="ECO:0000256" key="13">
    <source>
        <dbReference type="HAMAP-Rule" id="MF_01694"/>
    </source>
</evidence>
<evidence type="ECO:0000256" key="2">
    <source>
        <dbReference type="ARBA" id="ARBA00010765"/>
    </source>
</evidence>
<evidence type="ECO:0000256" key="7">
    <source>
        <dbReference type="ARBA" id="ARBA00022714"/>
    </source>
</evidence>
<reference evidence="17" key="1">
    <citation type="submission" date="2014-06" db="EMBL/GenBank/DDBJ databases">
        <authorList>
            <person name="Winans N.J."/>
            <person name="Newell P.D."/>
            <person name="Douglas A.E."/>
        </authorList>
    </citation>
    <scope>NUCLEOTIDE SEQUENCE [LARGE SCALE GENOMIC DNA]</scope>
    <source>
        <strain evidence="17">DmL_052</strain>
    </source>
</reference>
<gene>
    <name evidence="13" type="primary">bioB</name>
    <name evidence="16" type="ORF">HK18_11255</name>
</gene>
<dbReference type="GO" id="GO:0005506">
    <property type="term" value="F:iron ion binding"/>
    <property type="evidence" value="ECO:0007669"/>
    <property type="project" value="UniProtKB-UniRule"/>
</dbReference>
<dbReference type="SUPFAM" id="SSF102114">
    <property type="entry name" value="Radical SAM enzymes"/>
    <property type="match status" value="1"/>
</dbReference>
<comment type="catalytic activity">
    <reaction evidence="12 13">
        <text>(4R,5S)-dethiobiotin + (sulfur carrier)-SH + 2 reduced [2Fe-2S]-[ferredoxin] + 2 S-adenosyl-L-methionine = (sulfur carrier)-H + biotin + 2 5'-deoxyadenosine + 2 L-methionine + 2 oxidized [2Fe-2S]-[ferredoxin]</text>
        <dbReference type="Rhea" id="RHEA:22060"/>
        <dbReference type="Rhea" id="RHEA-COMP:10000"/>
        <dbReference type="Rhea" id="RHEA-COMP:10001"/>
        <dbReference type="Rhea" id="RHEA-COMP:14737"/>
        <dbReference type="Rhea" id="RHEA-COMP:14739"/>
        <dbReference type="ChEBI" id="CHEBI:17319"/>
        <dbReference type="ChEBI" id="CHEBI:29917"/>
        <dbReference type="ChEBI" id="CHEBI:33737"/>
        <dbReference type="ChEBI" id="CHEBI:33738"/>
        <dbReference type="ChEBI" id="CHEBI:57586"/>
        <dbReference type="ChEBI" id="CHEBI:57844"/>
        <dbReference type="ChEBI" id="CHEBI:59789"/>
        <dbReference type="ChEBI" id="CHEBI:64428"/>
        <dbReference type="ChEBI" id="CHEBI:149473"/>
        <dbReference type="EC" id="2.8.1.6"/>
    </reaction>
</comment>
<dbReference type="InterPro" id="IPR006638">
    <property type="entry name" value="Elp3/MiaA/NifB-like_rSAM"/>
</dbReference>
<evidence type="ECO:0000256" key="1">
    <source>
        <dbReference type="ARBA" id="ARBA00004942"/>
    </source>
</evidence>
<keyword evidence="6 13" id="KW-0949">S-adenosyl-L-methionine</keyword>
<dbReference type="EC" id="2.8.1.6" evidence="3 13"/>
<dbReference type="SFLD" id="SFLDG01060">
    <property type="entry name" value="BATS_domain_containing"/>
    <property type="match status" value="1"/>
</dbReference>
<feature type="binding site" evidence="13 14">
    <location>
        <position position="76"/>
    </location>
    <ligand>
        <name>[4Fe-4S] cluster</name>
        <dbReference type="ChEBI" id="CHEBI:49883"/>
        <note>4Fe-4S-S-AdoMet</note>
    </ligand>
</feature>
<comment type="similarity">
    <text evidence="2 13">Belongs to the radical SAM superfamily. Biotin synthase family.</text>
</comment>
<dbReference type="AlphaFoldDB" id="A0A251ZTX1"/>
<evidence type="ECO:0000256" key="8">
    <source>
        <dbReference type="ARBA" id="ARBA00022723"/>
    </source>
</evidence>
<dbReference type="Pfam" id="PF06968">
    <property type="entry name" value="BATS"/>
    <property type="match status" value="1"/>
</dbReference>
<keyword evidence="17" id="KW-1185">Reference proteome</keyword>
<feature type="domain" description="Radical SAM core" evidence="15">
    <location>
        <begin position="54"/>
        <end position="278"/>
    </location>
</feature>
<dbReference type="Gene3D" id="3.20.20.70">
    <property type="entry name" value="Aldolase class I"/>
    <property type="match status" value="1"/>
</dbReference>
<comment type="function">
    <text evidence="13">Catalyzes the conversion of dethiobiotin (DTB) to biotin by the insertion of a sulfur atom into dethiobiotin via a radical-based mechanism.</text>
</comment>
<evidence type="ECO:0000256" key="14">
    <source>
        <dbReference type="PIRSR" id="PIRSR001619-1"/>
    </source>
</evidence>
<feature type="binding site" evidence="13 14">
    <location>
        <position position="73"/>
    </location>
    <ligand>
        <name>[4Fe-4S] cluster</name>
        <dbReference type="ChEBI" id="CHEBI:49883"/>
        <note>4Fe-4S-S-AdoMet</note>
    </ligand>
</feature>
<comment type="subunit">
    <text evidence="13">Homodimer.</text>
</comment>
<evidence type="ECO:0000256" key="12">
    <source>
        <dbReference type="ARBA" id="ARBA00051157"/>
    </source>
</evidence>